<sequence length="394" mass="43212">MNREHVLTQDNALTGGNARTRDNARTGDHARTGDNAQTGKYVLTIENLQSYFFTAKGTVPAVDDVTIEVPAGKIIGLVGESGCGKSMTAMSVMGLLRHPGKVVGGRITLDGRDITYLNPRERARIRGNEISMIFQEPMTSLNPVYPVGRQVQEAILLHQKVSRAEAKQQVIEIFKEVGIPEPEKRYNSYPHQLSGGLRQRVMIGMAMVCKPKVMIADEPTTALDVTIEAQILRLMKRLRDEQGTSIILITHNMGVVAEVCDYVYVMYAGMVMEQAEVFDLFENTSHPYTQGLLKSIPKLDSREERLYTIEGVVPNLLRLPEGCNFCNRCGKAEARCLKEKPGLYGIGADGNGMSHKVRCFLYEGMGMEDAGAVESGGPDAQAASSDGEVAEDGR</sequence>
<evidence type="ECO:0000313" key="10">
    <source>
        <dbReference type="EMBL" id="MCG4745034.1"/>
    </source>
</evidence>
<dbReference type="PANTHER" id="PTHR43297">
    <property type="entry name" value="OLIGOPEPTIDE TRANSPORT ATP-BINDING PROTEIN APPD"/>
    <property type="match status" value="1"/>
</dbReference>
<dbReference type="GO" id="GO:0005886">
    <property type="term" value="C:plasma membrane"/>
    <property type="evidence" value="ECO:0007669"/>
    <property type="project" value="UniProtKB-SubCell"/>
</dbReference>
<feature type="region of interest" description="Disordered" evidence="8">
    <location>
        <begin position="1"/>
        <end position="35"/>
    </location>
</feature>
<comment type="subcellular location">
    <subcellularLocation>
        <location evidence="1">Cell membrane</location>
        <topology evidence="1">Peripheral membrane protein</topology>
    </subcellularLocation>
</comment>
<dbReference type="PROSITE" id="PS50893">
    <property type="entry name" value="ABC_TRANSPORTER_2"/>
    <property type="match status" value="1"/>
</dbReference>
<evidence type="ECO:0000256" key="5">
    <source>
        <dbReference type="ARBA" id="ARBA00022741"/>
    </source>
</evidence>
<evidence type="ECO:0000256" key="2">
    <source>
        <dbReference type="ARBA" id="ARBA00005417"/>
    </source>
</evidence>
<comment type="similarity">
    <text evidence="2">Belongs to the ABC transporter superfamily.</text>
</comment>
<feature type="compositionally biased region" description="Basic and acidic residues" evidence="8">
    <location>
        <begin position="19"/>
        <end position="32"/>
    </location>
</feature>
<evidence type="ECO:0000313" key="11">
    <source>
        <dbReference type="Proteomes" id="UP001299608"/>
    </source>
</evidence>
<dbReference type="GO" id="GO:0015833">
    <property type="term" value="P:peptide transport"/>
    <property type="evidence" value="ECO:0007669"/>
    <property type="project" value="InterPro"/>
</dbReference>
<dbReference type="AlphaFoldDB" id="A0AAW5BYA0"/>
<dbReference type="EMBL" id="JAKNGE010000006">
    <property type="protein sequence ID" value="MCG4745034.1"/>
    <property type="molecule type" value="Genomic_DNA"/>
</dbReference>
<dbReference type="InterPro" id="IPR013563">
    <property type="entry name" value="Oligopep_ABC_C"/>
</dbReference>
<accession>A0AAW5BYA0</accession>
<dbReference type="PANTHER" id="PTHR43297:SF2">
    <property type="entry name" value="DIPEPTIDE TRANSPORT ATP-BINDING PROTEIN DPPD"/>
    <property type="match status" value="1"/>
</dbReference>
<keyword evidence="4" id="KW-1003">Cell membrane</keyword>
<dbReference type="InterPro" id="IPR003593">
    <property type="entry name" value="AAA+_ATPase"/>
</dbReference>
<comment type="caution">
    <text evidence="10">The sequence shown here is derived from an EMBL/GenBank/DDBJ whole genome shotgun (WGS) entry which is preliminary data.</text>
</comment>
<dbReference type="NCBIfam" id="TIGR01727">
    <property type="entry name" value="oligo_HPY"/>
    <property type="match status" value="1"/>
</dbReference>
<dbReference type="SUPFAM" id="SSF52540">
    <property type="entry name" value="P-loop containing nucleoside triphosphate hydrolases"/>
    <property type="match status" value="1"/>
</dbReference>
<keyword evidence="5" id="KW-0547">Nucleotide-binding</keyword>
<evidence type="ECO:0000256" key="1">
    <source>
        <dbReference type="ARBA" id="ARBA00004202"/>
    </source>
</evidence>
<evidence type="ECO:0000256" key="4">
    <source>
        <dbReference type="ARBA" id="ARBA00022475"/>
    </source>
</evidence>
<dbReference type="InterPro" id="IPR050388">
    <property type="entry name" value="ABC_Ni/Peptide_Import"/>
</dbReference>
<dbReference type="InterPro" id="IPR003439">
    <property type="entry name" value="ABC_transporter-like_ATP-bd"/>
</dbReference>
<dbReference type="SMART" id="SM00382">
    <property type="entry name" value="AAA"/>
    <property type="match status" value="1"/>
</dbReference>
<dbReference type="Pfam" id="PF08352">
    <property type="entry name" value="oligo_HPY"/>
    <property type="match status" value="1"/>
</dbReference>
<evidence type="ECO:0000256" key="3">
    <source>
        <dbReference type="ARBA" id="ARBA00022448"/>
    </source>
</evidence>
<dbReference type="GO" id="GO:0005524">
    <property type="term" value="F:ATP binding"/>
    <property type="evidence" value="ECO:0007669"/>
    <property type="project" value="UniProtKB-KW"/>
</dbReference>
<feature type="region of interest" description="Disordered" evidence="8">
    <location>
        <begin position="371"/>
        <end position="394"/>
    </location>
</feature>
<dbReference type="RefSeq" id="WP_227116417.1">
    <property type="nucleotide sequence ID" value="NZ_JAJCID010000013.1"/>
</dbReference>
<proteinExistence type="inferred from homology"/>
<evidence type="ECO:0000259" key="9">
    <source>
        <dbReference type="PROSITE" id="PS50893"/>
    </source>
</evidence>
<evidence type="ECO:0000256" key="6">
    <source>
        <dbReference type="ARBA" id="ARBA00022840"/>
    </source>
</evidence>
<reference evidence="10" key="1">
    <citation type="submission" date="2022-01" db="EMBL/GenBank/DDBJ databases">
        <title>Collection of gut derived symbiotic bacterial strains cultured from healthy donors.</title>
        <authorList>
            <person name="Lin H."/>
            <person name="Kohout C."/>
            <person name="Waligurski E."/>
            <person name="Pamer E.G."/>
        </authorList>
    </citation>
    <scope>NUCLEOTIDE SEQUENCE</scope>
    <source>
        <strain evidence="10">DFI.6.55</strain>
    </source>
</reference>
<keyword evidence="6 10" id="KW-0067">ATP-binding</keyword>
<dbReference type="CDD" id="cd03257">
    <property type="entry name" value="ABC_NikE_OppD_transporters"/>
    <property type="match status" value="1"/>
</dbReference>
<organism evidence="10 11">
    <name type="scientific">Enterocloster aldenensis</name>
    <dbReference type="NCBI Taxonomy" id="358742"/>
    <lineage>
        <taxon>Bacteria</taxon>
        <taxon>Bacillati</taxon>
        <taxon>Bacillota</taxon>
        <taxon>Clostridia</taxon>
        <taxon>Lachnospirales</taxon>
        <taxon>Lachnospiraceae</taxon>
        <taxon>Enterocloster</taxon>
    </lineage>
</organism>
<name>A0AAW5BYA0_9FIRM</name>
<dbReference type="Proteomes" id="UP001299608">
    <property type="component" value="Unassembled WGS sequence"/>
</dbReference>
<protein>
    <submittedName>
        <fullName evidence="10">ABC transporter ATP-binding protein</fullName>
    </submittedName>
</protein>
<evidence type="ECO:0000256" key="7">
    <source>
        <dbReference type="ARBA" id="ARBA00023136"/>
    </source>
</evidence>
<dbReference type="Gene3D" id="3.40.50.300">
    <property type="entry name" value="P-loop containing nucleotide triphosphate hydrolases"/>
    <property type="match status" value="1"/>
</dbReference>
<dbReference type="Pfam" id="PF00005">
    <property type="entry name" value="ABC_tran"/>
    <property type="match status" value="1"/>
</dbReference>
<evidence type="ECO:0000256" key="8">
    <source>
        <dbReference type="SAM" id="MobiDB-lite"/>
    </source>
</evidence>
<dbReference type="FunFam" id="3.40.50.300:FF:000016">
    <property type="entry name" value="Oligopeptide ABC transporter ATP-binding component"/>
    <property type="match status" value="1"/>
</dbReference>
<dbReference type="InterPro" id="IPR027417">
    <property type="entry name" value="P-loop_NTPase"/>
</dbReference>
<keyword evidence="7" id="KW-0472">Membrane</keyword>
<feature type="domain" description="ABC transporter" evidence="9">
    <location>
        <begin position="43"/>
        <end position="293"/>
    </location>
</feature>
<dbReference type="GO" id="GO:0016887">
    <property type="term" value="F:ATP hydrolysis activity"/>
    <property type="evidence" value="ECO:0007669"/>
    <property type="project" value="InterPro"/>
</dbReference>
<keyword evidence="3" id="KW-0813">Transport</keyword>
<gene>
    <name evidence="10" type="ORF">L0N08_06405</name>
</gene>